<evidence type="ECO:0000313" key="6">
    <source>
        <dbReference type="EMBL" id="VCU71044.1"/>
    </source>
</evidence>
<dbReference type="Gene3D" id="2.40.30.10">
    <property type="entry name" value="Translation factors"/>
    <property type="match status" value="1"/>
</dbReference>
<dbReference type="Pfam" id="PF00111">
    <property type="entry name" value="Fer2"/>
    <property type="match status" value="1"/>
</dbReference>
<dbReference type="PANTHER" id="PTHR47354:SF5">
    <property type="entry name" value="PROTEIN RFBI"/>
    <property type="match status" value="1"/>
</dbReference>
<keyword evidence="2" id="KW-0479">Metal-binding</keyword>
<dbReference type="Pfam" id="PF00970">
    <property type="entry name" value="FAD_binding_6"/>
    <property type="match status" value="1"/>
</dbReference>
<dbReference type="EMBL" id="UWPJ01000024">
    <property type="protein sequence ID" value="VCU71044.1"/>
    <property type="molecule type" value="Genomic_DNA"/>
</dbReference>
<comment type="cofactor">
    <cofactor evidence="3">
        <name>[2Fe-2S] cluster</name>
        <dbReference type="ChEBI" id="CHEBI:190135"/>
    </cofactor>
</comment>
<dbReference type="PROSITE" id="PS51384">
    <property type="entry name" value="FAD_FR"/>
    <property type="match status" value="1"/>
</dbReference>
<dbReference type="SUPFAM" id="SSF63380">
    <property type="entry name" value="Riboflavin synthase domain-like"/>
    <property type="match status" value="1"/>
</dbReference>
<keyword evidence="7" id="KW-1185">Reference proteome</keyword>
<evidence type="ECO:0000256" key="1">
    <source>
        <dbReference type="ARBA" id="ARBA00001974"/>
    </source>
</evidence>
<dbReference type="SUPFAM" id="SSF54292">
    <property type="entry name" value="2Fe-2S ferredoxin-like"/>
    <property type="match status" value="1"/>
</dbReference>
<dbReference type="CDD" id="cd00207">
    <property type="entry name" value="fer2"/>
    <property type="match status" value="1"/>
</dbReference>
<keyword evidence="2" id="KW-0411">Iron-sulfur</keyword>
<sequence length="348" mass="37871">MRLTITLEPSGHSFQAEPGQPLLAAGLSQGIALPHSCKTGICRTCRARVLAGQVDPGPVAEEYLSPEERERGVALLCRATAQSDCIIEVAEAPRSFDPVTLPARIASLSRPAPDVAVARLRLPMNKKLMLLPGQFIEILLGDGQRRSYSVANAPGPQGTGEIELHIRRVPNGSFTTQVFETLKAQDMVRFEGPFGSFYLRESDRPIIMLASGTGFAPIQAIIQSLLQRQEQGSGDLPSIRIYWGGRRRADLYAADRAENWAGLHPRIQFVPVLSEPAADCSWTGRTGLVHEAVMADHPELAGFDVYACGAPIMVDAARRDFTRRCGLPESQFYADSFFTTAEKSGIPS</sequence>
<dbReference type="Pfam" id="PF00175">
    <property type="entry name" value="NAD_binding_1"/>
    <property type="match status" value="1"/>
</dbReference>
<dbReference type="GO" id="GO:0016491">
    <property type="term" value="F:oxidoreductase activity"/>
    <property type="evidence" value="ECO:0007669"/>
    <property type="project" value="UniProtKB-KW"/>
</dbReference>
<evidence type="ECO:0000256" key="2">
    <source>
        <dbReference type="ARBA" id="ARBA00022714"/>
    </source>
</evidence>
<dbReference type="PRINTS" id="PR00371">
    <property type="entry name" value="FPNCR"/>
</dbReference>
<dbReference type="InterPro" id="IPR001433">
    <property type="entry name" value="OxRdtase_FAD/NAD-bd"/>
</dbReference>
<dbReference type="EC" id="1.17.1.-" evidence="6"/>
<dbReference type="InterPro" id="IPR017938">
    <property type="entry name" value="Riboflavin_synthase-like_b-brl"/>
</dbReference>
<gene>
    <name evidence="6" type="primary">ascD_4</name>
    <name evidence="6" type="ORF">PIGHUM_03124</name>
</gene>
<dbReference type="InterPro" id="IPR012675">
    <property type="entry name" value="Beta-grasp_dom_sf"/>
</dbReference>
<dbReference type="PROSITE" id="PS51085">
    <property type="entry name" value="2FE2S_FER_2"/>
    <property type="match status" value="1"/>
</dbReference>
<dbReference type="RefSeq" id="WP_124080508.1">
    <property type="nucleotide sequence ID" value="NZ_UWPJ01000024.1"/>
</dbReference>
<dbReference type="InterPro" id="IPR001709">
    <property type="entry name" value="Flavoprot_Pyr_Nucl_cyt_Rdtase"/>
</dbReference>
<proteinExistence type="predicted"/>
<dbReference type="InterPro" id="IPR017927">
    <property type="entry name" value="FAD-bd_FR_type"/>
</dbReference>
<dbReference type="Proteomes" id="UP000277294">
    <property type="component" value="Unassembled WGS sequence"/>
</dbReference>
<dbReference type="PRINTS" id="PR00410">
    <property type="entry name" value="PHEHYDRXLASE"/>
</dbReference>
<evidence type="ECO:0000259" key="5">
    <source>
        <dbReference type="PROSITE" id="PS51384"/>
    </source>
</evidence>
<keyword evidence="2" id="KW-0408">Iron</keyword>
<keyword evidence="2" id="KW-0001">2Fe-2S</keyword>
<dbReference type="InterPro" id="IPR008333">
    <property type="entry name" value="Cbr1-like_FAD-bd_dom"/>
</dbReference>
<dbReference type="InterPro" id="IPR001041">
    <property type="entry name" value="2Fe-2S_ferredoxin-type"/>
</dbReference>
<dbReference type="AlphaFoldDB" id="A0A3P4B417"/>
<dbReference type="GO" id="GO:0051537">
    <property type="term" value="F:2 iron, 2 sulfur cluster binding"/>
    <property type="evidence" value="ECO:0007669"/>
    <property type="project" value="UniProtKB-KW"/>
</dbReference>
<feature type="domain" description="2Fe-2S ferredoxin-type" evidence="4">
    <location>
        <begin position="1"/>
        <end position="93"/>
    </location>
</feature>
<dbReference type="Gene3D" id="3.10.20.30">
    <property type="match status" value="1"/>
</dbReference>
<accession>A0A3P4B417</accession>
<evidence type="ECO:0000256" key="3">
    <source>
        <dbReference type="ARBA" id="ARBA00034078"/>
    </source>
</evidence>
<feature type="domain" description="FAD-binding FR-type" evidence="5">
    <location>
        <begin position="98"/>
        <end position="200"/>
    </location>
</feature>
<organism evidence="6 7">
    <name type="scientific">Pigmentiphaga humi</name>
    <dbReference type="NCBI Taxonomy" id="2478468"/>
    <lineage>
        <taxon>Bacteria</taxon>
        <taxon>Pseudomonadati</taxon>
        <taxon>Pseudomonadota</taxon>
        <taxon>Betaproteobacteria</taxon>
        <taxon>Burkholderiales</taxon>
        <taxon>Alcaligenaceae</taxon>
        <taxon>Pigmentiphaga</taxon>
    </lineage>
</organism>
<dbReference type="SUPFAM" id="SSF52343">
    <property type="entry name" value="Ferredoxin reductase-like, C-terminal NADP-linked domain"/>
    <property type="match status" value="1"/>
</dbReference>
<evidence type="ECO:0000313" key="7">
    <source>
        <dbReference type="Proteomes" id="UP000277294"/>
    </source>
</evidence>
<keyword evidence="6" id="KW-0560">Oxidoreductase</keyword>
<dbReference type="PANTHER" id="PTHR47354">
    <property type="entry name" value="NADH OXIDOREDUCTASE HCR"/>
    <property type="match status" value="1"/>
</dbReference>
<dbReference type="InterPro" id="IPR039261">
    <property type="entry name" value="FNR_nucleotide-bd"/>
</dbReference>
<reference evidence="6 7" key="1">
    <citation type="submission" date="2018-10" db="EMBL/GenBank/DDBJ databases">
        <authorList>
            <person name="Criscuolo A."/>
        </authorList>
    </citation>
    <scope>NUCLEOTIDE SEQUENCE [LARGE SCALE GENOMIC DNA]</scope>
    <source>
        <strain evidence="6">DnA1</strain>
    </source>
</reference>
<name>A0A3P4B417_9BURK</name>
<dbReference type="InterPro" id="IPR050415">
    <property type="entry name" value="MRET"/>
</dbReference>
<dbReference type="Gene3D" id="3.40.50.80">
    <property type="entry name" value="Nucleotide-binding domain of ferredoxin-NADP reductase (FNR) module"/>
    <property type="match status" value="1"/>
</dbReference>
<comment type="cofactor">
    <cofactor evidence="1">
        <name>FAD</name>
        <dbReference type="ChEBI" id="CHEBI:57692"/>
    </cofactor>
</comment>
<dbReference type="OrthoDB" id="9806195at2"/>
<evidence type="ECO:0000259" key="4">
    <source>
        <dbReference type="PROSITE" id="PS51085"/>
    </source>
</evidence>
<dbReference type="CDD" id="cd06189">
    <property type="entry name" value="flavin_oxioreductase"/>
    <property type="match status" value="1"/>
</dbReference>
<dbReference type="InterPro" id="IPR036010">
    <property type="entry name" value="2Fe-2S_ferredoxin-like_sf"/>
</dbReference>
<protein>
    <submittedName>
        <fullName evidence="6">CDP-6-deoxy-L-threo-D-glycero-4-hexulose-3-dehydrase reductase</fullName>
        <ecNumber evidence="6">1.17.1.-</ecNumber>
    </submittedName>
</protein>